<evidence type="ECO:0000256" key="2">
    <source>
        <dbReference type="ARBA" id="ARBA00023002"/>
    </source>
</evidence>
<sequence>MNECIFITGVGAGIGRATARLFAAQGWFIGAADRNAEALEALRDELGADNCSTHIADVTDSLSLTQALAQFSELTGGRLRVLHNNAGILEVGPFEDISPDLHRNVVEVNVIGLMNVLHAAFPYLRATPGAQVINMSSASASYGIPDFASYSASKHAVRAMTEALDIEWEQYDITVGDLMPPFVNTGMVQSNEGRSALFDSMGINLDAETVAAEVWEQVRKPRLHRPVSMQFRALWPITRTAPIAVTRAVMKRLWGKDQKQVGESSDNRKKG</sequence>
<evidence type="ECO:0000259" key="4">
    <source>
        <dbReference type="SMART" id="SM00822"/>
    </source>
</evidence>
<keyword evidence="6" id="KW-1185">Reference proteome</keyword>
<dbReference type="AlphaFoldDB" id="A0A2V3ZK40"/>
<dbReference type="SUPFAM" id="SSF51735">
    <property type="entry name" value="NAD(P)-binding Rossmann-fold domains"/>
    <property type="match status" value="1"/>
</dbReference>
<reference evidence="5 6" key="2">
    <citation type="submission" date="2018-06" db="EMBL/GenBank/DDBJ databases">
        <title>Marinobactersediminissp. nov, a moderately halophilic bacterium isolated from marine solar saltern.</title>
        <authorList>
            <person name="Zhang Y."/>
        </authorList>
    </citation>
    <scope>NUCLEOTIDE SEQUENCE [LARGE SCALE GENOMIC DNA]</scope>
    <source>
        <strain evidence="5 6">F01</strain>
    </source>
</reference>
<dbReference type="RefSeq" id="WP_114613178.1">
    <property type="nucleotide sequence ID" value="NZ_QFWX01000004.1"/>
</dbReference>
<comment type="caution">
    <text evidence="5">The sequence shown here is derived from an EMBL/GenBank/DDBJ whole genome shotgun (WGS) entry which is preliminary data.</text>
</comment>
<dbReference type="GO" id="GO:0016491">
    <property type="term" value="F:oxidoreductase activity"/>
    <property type="evidence" value="ECO:0007669"/>
    <property type="project" value="UniProtKB-KW"/>
</dbReference>
<proteinExistence type="inferred from homology"/>
<organism evidence="5 6">
    <name type="scientific">Marinobacter vulgaris</name>
    <dbReference type="NCBI Taxonomy" id="1928331"/>
    <lineage>
        <taxon>Bacteria</taxon>
        <taxon>Pseudomonadati</taxon>
        <taxon>Pseudomonadota</taxon>
        <taxon>Gammaproteobacteria</taxon>
        <taxon>Pseudomonadales</taxon>
        <taxon>Marinobacteraceae</taxon>
        <taxon>Marinobacter</taxon>
    </lineage>
</organism>
<dbReference type="InterPro" id="IPR036291">
    <property type="entry name" value="NAD(P)-bd_dom_sf"/>
</dbReference>
<dbReference type="NCBIfam" id="NF006123">
    <property type="entry name" value="PRK08267.1"/>
    <property type="match status" value="1"/>
</dbReference>
<evidence type="ECO:0000313" key="5">
    <source>
        <dbReference type="EMBL" id="PXX90956.1"/>
    </source>
</evidence>
<dbReference type="Pfam" id="PF00106">
    <property type="entry name" value="adh_short"/>
    <property type="match status" value="1"/>
</dbReference>
<dbReference type="PANTHER" id="PTHR44196:SF1">
    <property type="entry name" value="DEHYDROGENASE_REDUCTASE SDR FAMILY MEMBER 7B"/>
    <property type="match status" value="1"/>
</dbReference>
<dbReference type="PANTHER" id="PTHR44196">
    <property type="entry name" value="DEHYDROGENASE/REDUCTASE SDR FAMILY MEMBER 7B"/>
    <property type="match status" value="1"/>
</dbReference>
<reference evidence="6" key="1">
    <citation type="submission" date="2018-05" db="EMBL/GenBank/DDBJ databases">
        <authorList>
            <person name="Lu D."/>
        </authorList>
    </citation>
    <scope>NUCLEOTIDE SEQUENCE [LARGE SCALE GENOMIC DNA]</scope>
    <source>
        <strain evidence="6">F01</strain>
    </source>
</reference>
<dbReference type="OrthoDB" id="658698at2"/>
<dbReference type="InterPro" id="IPR057326">
    <property type="entry name" value="KR_dom"/>
</dbReference>
<evidence type="ECO:0000256" key="3">
    <source>
        <dbReference type="RuleBase" id="RU000363"/>
    </source>
</evidence>
<dbReference type="PRINTS" id="PR00080">
    <property type="entry name" value="SDRFAMILY"/>
</dbReference>
<dbReference type="SMART" id="SM00822">
    <property type="entry name" value="PKS_KR"/>
    <property type="match status" value="1"/>
</dbReference>
<dbReference type="Proteomes" id="UP000253987">
    <property type="component" value="Unassembled WGS sequence"/>
</dbReference>
<evidence type="ECO:0000256" key="1">
    <source>
        <dbReference type="ARBA" id="ARBA00006484"/>
    </source>
</evidence>
<gene>
    <name evidence="5" type="ORF">DIT71_10615</name>
</gene>
<name>A0A2V3ZK40_9GAMM</name>
<dbReference type="EMBL" id="QFWX01000004">
    <property type="protein sequence ID" value="PXX90956.1"/>
    <property type="molecule type" value="Genomic_DNA"/>
</dbReference>
<protein>
    <submittedName>
        <fullName evidence="5">Short-chain dehydrogenase</fullName>
    </submittedName>
</protein>
<dbReference type="Gene3D" id="3.40.50.720">
    <property type="entry name" value="NAD(P)-binding Rossmann-like Domain"/>
    <property type="match status" value="1"/>
</dbReference>
<evidence type="ECO:0000313" key="6">
    <source>
        <dbReference type="Proteomes" id="UP000253987"/>
    </source>
</evidence>
<keyword evidence="2" id="KW-0560">Oxidoreductase</keyword>
<accession>A0A2V3ZK40</accession>
<dbReference type="PRINTS" id="PR00081">
    <property type="entry name" value="GDHRDH"/>
</dbReference>
<feature type="domain" description="Ketoreductase" evidence="4">
    <location>
        <begin position="3"/>
        <end position="171"/>
    </location>
</feature>
<dbReference type="GO" id="GO:0016020">
    <property type="term" value="C:membrane"/>
    <property type="evidence" value="ECO:0007669"/>
    <property type="project" value="TreeGrafter"/>
</dbReference>
<comment type="similarity">
    <text evidence="1 3">Belongs to the short-chain dehydrogenases/reductases (SDR) family.</text>
</comment>
<dbReference type="InterPro" id="IPR002347">
    <property type="entry name" value="SDR_fam"/>
</dbReference>